<dbReference type="EMBL" id="JAXCGZ010004421">
    <property type="protein sequence ID" value="KAK7081808.1"/>
    <property type="molecule type" value="Genomic_DNA"/>
</dbReference>
<evidence type="ECO:0000313" key="2">
    <source>
        <dbReference type="Proteomes" id="UP001381693"/>
    </source>
</evidence>
<protein>
    <submittedName>
        <fullName evidence="1">Uncharacterized protein</fullName>
    </submittedName>
</protein>
<evidence type="ECO:0000313" key="1">
    <source>
        <dbReference type="EMBL" id="KAK7081808.1"/>
    </source>
</evidence>
<gene>
    <name evidence="1" type="ORF">SK128_025337</name>
</gene>
<name>A0AAN8XKI9_HALRR</name>
<dbReference type="Proteomes" id="UP001381693">
    <property type="component" value="Unassembled WGS sequence"/>
</dbReference>
<proteinExistence type="predicted"/>
<dbReference type="AlphaFoldDB" id="A0AAN8XKI9"/>
<accession>A0AAN8XKI9</accession>
<comment type="caution">
    <text evidence="1">The sequence shown here is derived from an EMBL/GenBank/DDBJ whole genome shotgun (WGS) entry which is preliminary data.</text>
</comment>
<keyword evidence="2" id="KW-1185">Reference proteome</keyword>
<reference evidence="1 2" key="1">
    <citation type="submission" date="2023-11" db="EMBL/GenBank/DDBJ databases">
        <title>Halocaridina rubra genome assembly.</title>
        <authorList>
            <person name="Smith C."/>
        </authorList>
    </citation>
    <scope>NUCLEOTIDE SEQUENCE [LARGE SCALE GENOMIC DNA]</scope>
    <source>
        <strain evidence="1">EP-1</strain>
        <tissue evidence="1">Whole</tissue>
    </source>
</reference>
<feature type="non-terminal residue" evidence="1">
    <location>
        <position position="110"/>
    </location>
</feature>
<organism evidence="1 2">
    <name type="scientific">Halocaridina rubra</name>
    <name type="common">Hawaiian red shrimp</name>
    <dbReference type="NCBI Taxonomy" id="373956"/>
    <lineage>
        <taxon>Eukaryota</taxon>
        <taxon>Metazoa</taxon>
        <taxon>Ecdysozoa</taxon>
        <taxon>Arthropoda</taxon>
        <taxon>Crustacea</taxon>
        <taxon>Multicrustacea</taxon>
        <taxon>Malacostraca</taxon>
        <taxon>Eumalacostraca</taxon>
        <taxon>Eucarida</taxon>
        <taxon>Decapoda</taxon>
        <taxon>Pleocyemata</taxon>
        <taxon>Caridea</taxon>
        <taxon>Atyoidea</taxon>
        <taxon>Atyidae</taxon>
        <taxon>Halocaridina</taxon>
    </lineage>
</organism>
<sequence length="110" mass="12961">MAKELQQLSQEWDDDMVRSVHFCNTIDDAMTPYKTIFAQKKKQRQQLPINMFFSRKKQPPSSPQATDLFRCLRFIDRMAIGRVLIGRSKALDQSELSFTPSRGVFNFHRY</sequence>